<sequence>MSLLSTDALPTDPIDAIRQITASELEIDRLRCELVKQARESGRSWEQIASALGTSRQAAWEYYTSRFRREFDKIAETENTLSENEATDLAVEESSAVRRRRLSSRLKP</sequence>
<evidence type="ECO:0000313" key="1">
    <source>
        <dbReference type="EMBL" id="CAB4664495.1"/>
    </source>
</evidence>
<dbReference type="AlphaFoldDB" id="A0A6J7QNG0"/>
<reference evidence="2" key="1">
    <citation type="submission" date="2020-05" db="EMBL/GenBank/DDBJ databases">
        <authorList>
            <person name="Chiriac C."/>
            <person name="Salcher M."/>
            <person name="Ghai R."/>
            <person name="Kavagutti S V."/>
        </authorList>
    </citation>
    <scope>NUCLEOTIDE SEQUENCE</scope>
</reference>
<evidence type="ECO:0000313" key="2">
    <source>
        <dbReference type="EMBL" id="CAB5019187.1"/>
    </source>
</evidence>
<proteinExistence type="predicted"/>
<gene>
    <name evidence="1" type="ORF">UFOPK2242_01156</name>
    <name evidence="2" type="ORF">UFOPK4071_01129</name>
</gene>
<accession>A0A6J7QNG0</accession>
<organism evidence="2">
    <name type="scientific">freshwater metagenome</name>
    <dbReference type="NCBI Taxonomy" id="449393"/>
    <lineage>
        <taxon>unclassified sequences</taxon>
        <taxon>metagenomes</taxon>
        <taxon>ecological metagenomes</taxon>
    </lineage>
</organism>
<dbReference type="EMBL" id="CAFBPF010000152">
    <property type="protein sequence ID" value="CAB5019187.1"/>
    <property type="molecule type" value="Genomic_DNA"/>
</dbReference>
<name>A0A6J7QNG0_9ZZZZ</name>
<dbReference type="EMBL" id="CAEZWM010000155">
    <property type="protein sequence ID" value="CAB4664495.1"/>
    <property type="molecule type" value="Genomic_DNA"/>
</dbReference>
<protein>
    <submittedName>
        <fullName evidence="2">Unannotated protein</fullName>
    </submittedName>
</protein>